<evidence type="ECO:0000313" key="10">
    <source>
        <dbReference type="Proteomes" id="UP000503336"/>
    </source>
</evidence>
<dbReference type="GO" id="GO:0055085">
    <property type="term" value="P:transmembrane transport"/>
    <property type="evidence" value="ECO:0007669"/>
    <property type="project" value="UniProtKB-ARBA"/>
</dbReference>
<keyword evidence="6 9" id="KW-0067">ATP-binding</keyword>
<dbReference type="InterPro" id="IPR013563">
    <property type="entry name" value="Oligopep_ABC_C"/>
</dbReference>
<dbReference type="InterPro" id="IPR003593">
    <property type="entry name" value="AAA+_ATPase"/>
</dbReference>
<dbReference type="PROSITE" id="PS50893">
    <property type="entry name" value="ABC_TRANSPORTER_2"/>
    <property type="match status" value="1"/>
</dbReference>
<dbReference type="EMBL" id="CP049056">
    <property type="protein sequence ID" value="QIE57923.1"/>
    <property type="molecule type" value="Genomic_DNA"/>
</dbReference>
<keyword evidence="10" id="KW-1185">Reference proteome</keyword>
<dbReference type="GO" id="GO:0015833">
    <property type="term" value="P:peptide transport"/>
    <property type="evidence" value="ECO:0007669"/>
    <property type="project" value="InterPro"/>
</dbReference>
<name>A0A7M3T7E2_9RHOB</name>
<dbReference type="InterPro" id="IPR050388">
    <property type="entry name" value="ABC_Ni/Peptide_Import"/>
</dbReference>
<reference evidence="9 10" key="1">
    <citation type="submission" date="2020-02" db="EMBL/GenBank/DDBJ databases">
        <title>complete genome sequence of Rhodobacteraceae bacterium.</title>
        <authorList>
            <person name="Park J."/>
            <person name="Kim Y.-S."/>
            <person name="Kim K.-H."/>
        </authorList>
    </citation>
    <scope>NUCLEOTIDE SEQUENCE [LARGE SCALE GENOMIC DNA]</scope>
    <source>
        <strain evidence="9 10">RR4-56</strain>
    </source>
</reference>
<dbReference type="SUPFAM" id="SSF52540">
    <property type="entry name" value="P-loop containing nucleoside triphosphate hydrolases"/>
    <property type="match status" value="1"/>
</dbReference>
<dbReference type="FunFam" id="3.40.50.300:FF:000016">
    <property type="entry name" value="Oligopeptide ABC transporter ATP-binding component"/>
    <property type="match status" value="1"/>
</dbReference>
<protein>
    <submittedName>
        <fullName evidence="9">ABC transporter ATP-binding protein</fullName>
    </submittedName>
</protein>
<dbReference type="PROSITE" id="PS00211">
    <property type="entry name" value="ABC_TRANSPORTER_1"/>
    <property type="match status" value="1"/>
</dbReference>
<dbReference type="InterPro" id="IPR017871">
    <property type="entry name" value="ABC_transporter-like_CS"/>
</dbReference>
<evidence type="ECO:0000256" key="1">
    <source>
        <dbReference type="ARBA" id="ARBA00004417"/>
    </source>
</evidence>
<dbReference type="Proteomes" id="UP000503336">
    <property type="component" value="Chromosome"/>
</dbReference>
<dbReference type="InterPro" id="IPR003439">
    <property type="entry name" value="ABC_transporter-like_ATP-bd"/>
</dbReference>
<dbReference type="Gene3D" id="3.40.50.300">
    <property type="entry name" value="P-loop containing nucleotide triphosphate hydrolases"/>
    <property type="match status" value="1"/>
</dbReference>
<dbReference type="CDD" id="cd03257">
    <property type="entry name" value="ABC_NikE_OppD_transporters"/>
    <property type="match status" value="1"/>
</dbReference>
<dbReference type="KEGG" id="hdh:G5B40_14945"/>
<evidence type="ECO:0000256" key="5">
    <source>
        <dbReference type="ARBA" id="ARBA00022741"/>
    </source>
</evidence>
<dbReference type="Pfam" id="PF00005">
    <property type="entry name" value="ABC_tran"/>
    <property type="match status" value="1"/>
</dbReference>
<evidence type="ECO:0000256" key="3">
    <source>
        <dbReference type="ARBA" id="ARBA00022448"/>
    </source>
</evidence>
<evidence type="ECO:0000256" key="2">
    <source>
        <dbReference type="ARBA" id="ARBA00005417"/>
    </source>
</evidence>
<dbReference type="SMART" id="SM00382">
    <property type="entry name" value="AAA"/>
    <property type="match status" value="1"/>
</dbReference>
<keyword evidence="7" id="KW-0472">Membrane</keyword>
<gene>
    <name evidence="9" type="ORF">G5B40_14945</name>
</gene>
<keyword evidence="5" id="KW-0547">Nucleotide-binding</keyword>
<keyword evidence="3" id="KW-0813">Transport</keyword>
<accession>A0A7M3T7E2</accession>
<comment type="similarity">
    <text evidence="2">Belongs to the ABC transporter superfamily.</text>
</comment>
<dbReference type="Pfam" id="PF08352">
    <property type="entry name" value="oligo_HPY"/>
    <property type="match status" value="1"/>
</dbReference>
<dbReference type="GO" id="GO:0005524">
    <property type="term" value="F:ATP binding"/>
    <property type="evidence" value="ECO:0007669"/>
    <property type="project" value="UniProtKB-KW"/>
</dbReference>
<evidence type="ECO:0000259" key="8">
    <source>
        <dbReference type="PROSITE" id="PS50893"/>
    </source>
</evidence>
<dbReference type="NCBIfam" id="TIGR01727">
    <property type="entry name" value="oligo_HPY"/>
    <property type="match status" value="1"/>
</dbReference>
<dbReference type="GO" id="GO:0005886">
    <property type="term" value="C:plasma membrane"/>
    <property type="evidence" value="ECO:0007669"/>
    <property type="project" value="UniProtKB-SubCell"/>
</dbReference>
<evidence type="ECO:0000256" key="4">
    <source>
        <dbReference type="ARBA" id="ARBA00022475"/>
    </source>
</evidence>
<dbReference type="PANTHER" id="PTHR43297:SF2">
    <property type="entry name" value="DIPEPTIDE TRANSPORT ATP-BINDING PROTEIN DPPD"/>
    <property type="match status" value="1"/>
</dbReference>
<dbReference type="GO" id="GO:0016887">
    <property type="term" value="F:ATP hydrolysis activity"/>
    <property type="evidence" value="ECO:0007669"/>
    <property type="project" value="InterPro"/>
</dbReference>
<proteinExistence type="inferred from homology"/>
<comment type="subcellular location">
    <subcellularLocation>
        <location evidence="1">Cell inner membrane</location>
        <topology evidence="1">Peripheral membrane protein</topology>
    </subcellularLocation>
</comment>
<dbReference type="AlphaFoldDB" id="A0A7M3T7E2"/>
<dbReference type="PANTHER" id="PTHR43297">
    <property type="entry name" value="OLIGOPEPTIDE TRANSPORT ATP-BINDING PROTEIN APPD"/>
    <property type="match status" value="1"/>
</dbReference>
<evidence type="ECO:0000256" key="6">
    <source>
        <dbReference type="ARBA" id="ARBA00022840"/>
    </source>
</evidence>
<evidence type="ECO:0000313" key="9">
    <source>
        <dbReference type="EMBL" id="QIE57923.1"/>
    </source>
</evidence>
<sequence>MIVDNVSLSVRPGETLAVVGESGSGKTMTFLSAIGLVPAPGKVVSGQVMFDGTDLLTLSMEGLRRRRGAGVAMVFQDPLSGLNPVFPIGEQIIEVLRAHRPIGRAEGRRRAIELLDRVQIPDPRRRVDDYPHQLSGGMRQRVLIAMAIALEPRVLIADEPTTALDVTVQAQVLELLAGLRDETGMAMVLITHDLGLVARHADRVAVMYAGRVVEEGTIDAVFKATAHPYTVSLFRSVPHLDADSAVDLKAIEGQPPNPAFLPAGCAFEERCFLGAGREDCLRRAPALADTGAGDHRTACHHAAELRQREGRP</sequence>
<evidence type="ECO:0000256" key="7">
    <source>
        <dbReference type="ARBA" id="ARBA00023136"/>
    </source>
</evidence>
<dbReference type="InterPro" id="IPR027417">
    <property type="entry name" value="P-loop_NTPase"/>
</dbReference>
<feature type="domain" description="ABC transporter" evidence="8">
    <location>
        <begin position="1"/>
        <end position="234"/>
    </location>
</feature>
<organism evidence="9 10">
    <name type="scientific">Pikeienuella piscinae</name>
    <dbReference type="NCBI Taxonomy" id="2748098"/>
    <lineage>
        <taxon>Bacteria</taxon>
        <taxon>Pseudomonadati</taxon>
        <taxon>Pseudomonadota</taxon>
        <taxon>Alphaproteobacteria</taxon>
        <taxon>Rhodobacterales</taxon>
        <taxon>Paracoccaceae</taxon>
        <taxon>Pikeienuella</taxon>
    </lineage>
</organism>
<keyword evidence="4" id="KW-1003">Cell membrane</keyword>